<organism evidence="2 3">
    <name type="scientific">Salix viminalis</name>
    <name type="common">Common osier</name>
    <name type="synonym">Basket willow</name>
    <dbReference type="NCBI Taxonomy" id="40686"/>
    <lineage>
        <taxon>Eukaryota</taxon>
        <taxon>Viridiplantae</taxon>
        <taxon>Streptophyta</taxon>
        <taxon>Embryophyta</taxon>
        <taxon>Tracheophyta</taxon>
        <taxon>Spermatophyta</taxon>
        <taxon>Magnoliopsida</taxon>
        <taxon>eudicotyledons</taxon>
        <taxon>Gunneridae</taxon>
        <taxon>Pentapetalae</taxon>
        <taxon>rosids</taxon>
        <taxon>fabids</taxon>
        <taxon>Malpighiales</taxon>
        <taxon>Salicaceae</taxon>
        <taxon>Saliceae</taxon>
        <taxon>Salix</taxon>
    </lineage>
</organism>
<evidence type="ECO:0000313" key="2">
    <source>
        <dbReference type="EMBL" id="KAJ6704285.1"/>
    </source>
</evidence>
<feature type="region of interest" description="Disordered" evidence="1">
    <location>
        <begin position="84"/>
        <end position="122"/>
    </location>
</feature>
<feature type="compositionally biased region" description="Basic and acidic residues" evidence="1">
    <location>
        <begin position="91"/>
        <end position="108"/>
    </location>
</feature>
<comment type="caution">
    <text evidence="2">The sequence shown here is derived from an EMBL/GenBank/DDBJ whole genome shotgun (WGS) entry which is preliminary data.</text>
</comment>
<proteinExistence type="predicted"/>
<evidence type="ECO:0000256" key="1">
    <source>
        <dbReference type="SAM" id="MobiDB-lite"/>
    </source>
</evidence>
<dbReference type="Proteomes" id="UP001151529">
    <property type="component" value="Chromosome 3"/>
</dbReference>
<sequence>MVSKWECQNILKRSRNPLAELRRLNFSCGQTKGEVAKTFSEVEGLKDELLVNENEIETKNSLVDELNAKIISLRDESSGQLNTIQEGLRSSPEKKAALDAKLRGGEGGRRRRRRRRRRSFTG</sequence>
<dbReference type="AlphaFoldDB" id="A0A9Q0T8E0"/>
<name>A0A9Q0T8E0_SALVM</name>
<evidence type="ECO:0000313" key="3">
    <source>
        <dbReference type="Proteomes" id="UP001151529"/>
    </source>
</evidence>
<keyword evidence="3" id="KW-1185">Reference proteome</keyword>
<reference evidence="2" key="2">
    <citation type="journal article" date="2023" name="Int. J. Mol. Sci.">
        <title>De Novo Assembly and Annotation of 11 Diverse Shrub Willow (Salix) Genomes Reveals Novel Gene Organization in Sex-Linked Regions.</title>
        <authorList>
            <person name="Hyden B."/>
            <person name="Feng K."/>
            <person name="Yates T.B."/>
            <person name="Jawdy S."/>
            <person name="Cereghino C."/>
            <person name="Smart L.B."/>
            <person name="Muchero W."/>
        </authorList>
    </citation>
    <scope>NUCLEOTIDE SEQUENCE [LARGE SCALE GENOMIC DNA]</scope>
    <source>
        <tissue evidence="2">Shoot tip</tissue>
    </source>
</reference>
<protein>
    <submittedName>
        <fullName evidence="2">Uncharacterized protein</fullName>
    </submittedName>
</protein>
<accession>A0A9Q0T8E0</accession>
<dbReference type="EMBL" id="JAPFFL010000009">
    <property type="protein sequence ID" value="KAJ6704285.1"/>
    <property type="molecule type" value="Genomic_DNA"/>
</dbReference>
<gene>
    <name evidence="2" type="ORF">OIU85_030129</name>
</gene>
<reference evidence="2" key="1">
    <citation type="submission" date="2022-11" db="EMBL/GenBank/DDBJ databases">
        <authorList>
            <person name="Hyden B.L."/>
            <person name="Feng K."/>
            <person name="Yates T."/>
            <person name="Jawdy S."/>
            <person name="Smart L.B."/>
            <person name="Muchero W."/>
        </authorList>
    </citation>
    <scope>NUCLEOTIDE SEQUENCE</scope>
    <source>
        <tissue evidence="2">Shoot tip</tissue>
    </source>
</reference>
<feature type="compositionally biased region" description="Basic residues" evidence="1">
    <location>
        <begin position="109"/>
        <end position="122"/>
    </location>
</feature>